<evidence type="ECO:0008006" key="5">
    <source>
        <dbReference type="Google" id="ProtNLM"/>
    </source>
</evidence>
<accession>A0ABR3G6S8</accession>
<proteinExistence type="predicted"/>
<sequence>MSSTTISRSGNPKYRLPTYLGVGAAALVGYYFYTAGGDPQLARKELKHDAARASAALKDELPGRGKEAKTSAEEAFARVGSEVDSTVREGKTRIADGQRAFEHTGGAIMDKIDHADRKVEDEAARAKRSVGGWFSAKK</sequence>
<dbReference type="EMBL" id="JBBBZM010000224">
    <property type="protein sequence ID" value="KAL0631663.1"/>
    <property type="molecule type" value="Genomic_DNA"/>
</dbReference>
<keyword evidence="2" id="KW-0812">Transmembrane</keyword>
<comment type="caution">
    <text evidence="3">The sequence shown here is derived from an EMBL/GenBank/DDBJ whole genome shotgun (WGS) entry which is preliminary data.</text>
</comment>
<feature type="region of interest" description="Disordered" evidence="1">
    <location>
        <begin position="60"/>
        <end position="83"/>
    </location>
</feature>
<gene>
    <name evidence="3" type="ORF">Q9L58_009475</name>
</gene>
<feature type="compositionally biased region" description="Basic and acidic residues" evidence="1">
    <location>
        <begin position="60"/>
        <end position="76"/>
    </location>
</feature>
<feature type="transmembrane region" description="Helical" evidence="2">
    <location>
        <begin position="16"/>
        <end position="33"/>
    </location>
</feature>
<evidence type="ECO:0000256" key="1">
    <source>
        <dbReference type="SAM" id="MobiDB-lite"/>
    </source>
</evidence>
<evidence type="ECO:0000313" key="4">
    <source>
        <dbReference type="Proteomes" id="UP001447188"/>
    </source>
</evidence>
<dbReference type="Proteomes" id="UP001447188">
    <property type="component" value="Unassembled WGS sequence"/>
</dbReference>
<keyword evidence="4" id="KW-1185">Reference proteome</keyword>
<protein>
    <recommendedName>
        <fullName evidence="5">Calcofluor white hypersensitive protein</fullName>
    </recommendedName>
</protein>
<evidence type="ECO:0000313" key="3">
    <source>
        <dbReference type="EMBL" id="KAL0631663.1"/>
    </source>
</evidence>
<keyword evidence="2" id="KW-0472">Membrane</keyword>
<keyword evidence="2" id="KW-1133">Transmembrane helix</keyword>
<evidence type="ECO:0000256" key="2">
    <source>
        <dbReference type="SAM" id="Phobius"/>
    </source>
</evidence>
<name>A0ABR3G6S8_9PEZI</name>
<reference evidence="3 4" key="1">
    <citation type="submission" date="2024-02" db="EMBL/GenBank/DDBJ databases">
        <title>Discinaceae phylogenomics.</title>
        <authorList>
            <person name="Dirks A.C."/>
            <person name="James T.Y."/>
        </authorList>
    </citation>
    <scope>NUCLEOTIDE SEQUENCE [LARGE SCALE GENOMIC DNA]</scope>
    <source>
        <strain evidence="3 4">ACD0624</strain>
    </source>
</reference>
<organism evidence="3 4">
    <name type="scientific">Discina gigas</name>
    <dbReference type="NCBI Taxonomy" id="1032678"/>
    <lineage>
        <taxon>Eukaryota</taxon>
        <taxon>Fungi</taxon>
        <taxon>Dikarya</taxon>
        <taxon>Ascomycota</taxon>
        <taxon>Pezizomycotina</taxon>
        <taxon>Pezizomycetes</taxon>
        <taxon>Pezizales</taxon>
        <taxon>Discinaceae</taxon>
        <taxon>Discina</taxon>
    </lineage>
</organism>